<dbReference type="PANTHER" id="PTHR24322">
    <property type="entry name" value="PKSB"/>
    <property type="match status" value="1"/>
</dbReference>
<comment type="similarity">
    <text evidence="2 12">Belongs to the short-chain dehydrogenases/reductases (SDR) family.</text>
</comment>
<dbReference type="Proteomes" id="UP000012174">
    <property type="component" value="Unassembled WGS sequence"/>
</dbReference>
<dbReference type="InterPro" id="IPR002347">
    <property type="entry name" value="SDR_fam"/>
</dbReference>
<protein>
    <recommendedName>
        <fullName evidence="10">Short-chain dehydrogenase/reductase 3</fullName>
    </recommendedName>
    <alternativeName>
        <fullName evidence="11">Retinal short-chain dehydrogenase/reductase 1</fullName>
    </alternativeName>
</protein>
<sequence>MPIHNGWLPREGFAADSIFKFIGATALNPALLLPLLLLAKFTTKGEDISLQHPVALSRLKGLFYFALTRKLSATCSEGVLNNWSKDKYDWPNEVAVVTGGAGGIGGHVVNLLAERGMKVVVLDIQPMTFETSSNVYHFKCDLTSSVDIAAVAREIRSKVGEPTILINNAGVVRGKTILETSDMDLRFTFDVNAFAHFRTVKEFLPYMVNRNHGMVVTVASWASWLTIPTLVDYGASKAAAMAFHEGLTAELKTKYNALKVRTVMVNQGYTKTALFEGYQNNAPFLSPTLEPESIADAICKQIFTGKSGHVTLPAFGAMMSILRAMPYWYAYGLRAQAERIMTSWKGRQVIDDLDKHYSGKERISETEGSVVIVPGEN</sequence>
<dbReference type="OrthoDB" id="10253736at2759"/>
<evidence type="ECO:0000256" key="10">
    <source>
        <dbReference type="ARBA" id="ARBA00068717"/>
    </source>
</evidence>
<dbReference type="OMA" id="HYWLAQE"/>
<dbReference type="PANTHER" id="PTHR24322:SF736">
    <property type="entry name" value="RETINOL DEHYDROGENASE 10"/>
    <property type="match status" value="1"/>
</dbReference>
<reference evidence="14" key="1">
    <citation type="journal article" date="2013" name="Genome Announc.">
        <title>Draft genome sequence of the grapevine dieback fungus Eutypa lata UCR-EL1.</title>
        <authorList>
            <person name="Blanco-Ulate B."/>
            <person name="Rolshausen P.E."/>
            <person name="Cantu D."/>
        </authorList>
    </citation>
    <scope>NUCLEOTIDE SEQUENCE [LARGE SCALE GENOMIC DNA]</scope>
    <source>
        <strain evidence="14">UCR-EL1</strain>
    </source>
</reference>
<evidence type="ECO:0000256" key="1">
    <source>
        <dbReference type="ARBA" id="ARBA00004141"/>
    </source>
</evidence>
<dbReference type="GO" id="GO:0052650">
    <property type="term" value="F:all-trans-retinol dehydrogenase (NADP+) activity"/>
    <property type="evidence" value="ECO:0007669"/>
    <property type="project" value="UniProtKB-ARBA"/>
</dbReference>
<dbReference type="PRINTS" id="PR00080">
    <property type="entry name" value="SDRFAMILY"/>
</dbReference>
<dbReference type="eggNOG" id="KOG1201">
    <property type="taxonomic scope" value="Eukaryota"/>
</dbReference>
<keyword evidence="5" id="KW-1133">Transmembrane helix</keyword>
<evidence type="ECO:0000256" key="8">
    <source>
        <dbReference type="ARBA" id="ARBA00023136"/>
    </source>
</evidence>
<dbReference type="GO" id="GO:0016020">
    <property type="term" value="C:membrane"/>
    <property type="evidence" value="ECO:0007669"/>
    <property type="project" value="UniProtKB-SubCell"/>
</dbReference>
<evidence type="ECO:0000313" key="13">
    <source>
        <dbReference type="EMBL" id="EMR64883.1"/>
    </source>
</evidence>
<evidence type="ECO:0000256" key="2">
    <source>
        <dbReference type="ARBA" id="ARBA00006484"/>
    </source>
</evidence>
<evidence type="ECO:0000256" key="6">
    <source>
        <dbReference type="ARBA" id="ARBA00023002"/>
    </source>
</evidence>
<comment type="function">
    <text evidence="9">Catalyzes the reduction of all-trans-retinal to all-trans-retinol in the presence of NADPH.</text>
</comment>
<keyword evidence="6" id="KW-0560">Oxidoreductase</keyword>
<dbReference type="Pfam" id="PF00106">
    <property type="entry name" value="adh_short"/>
    <property type="match status" value="1"/>
</dbReference>
<dbReference type="PRINTS" id="PR00081">
    <property type="entry name" value="GDHRDH"/>
</dbReference>
<evidence type="ECO:0000256" key="9">
    <source>
        <dbReference type="ARBA" id="ARBA00059620"/>
    </source>
</evidence>
<dbReference type="AlphaFoldDB" id="M7SKK6"/>
<dbReference type="InterPro" id="IPR036291">
    <property type="entry name" value="NAD(P)-bd_dom_sf"/>
</dbReference>
<evidence type="ECO:0000256" key="12">
    <source>
        <dbReference type="RuleBase" id="RU000363"/>
    </source>
</evidence>
<dbReference type="KEGG" id="ela:UCREL1_8150"/>
<keyword evidence="4" id="KW-0521">NADP</keyword>
<evidence type="ECO:0000313" key="14">
    <source>
        <dbReference type="Proteomes" id="UP000012174"/>
    </source>
</evidence>
<evidence type="ECO:0000256" key="7">
    <source>
        <dbReference type="ARBA" id="ARBA00023098"/>
    </source>
</evidence>
<evidence type="ECO:0000256" key="4">
    <source>
        <dbReference type="ARBA" id="ARBA00022857"/>
    </source>
</evidence>
<evidence type="ECO:0000256" key="3">
    <source>
        <dbReference type="ARBA" id="ARBA00022692"/>
    </source>
</evidence>
<organism evidence="13 14">
    <name type="scientific">Eutypa lata (strain UCR-EL1)</name>
    <name type="common">Grapevine dieback disease fungus</name>
    <name type="synonym">Eutypa armeniacae</name>
    <dbReference type="NCBI Taxonomy" id="1287681"/>
    <lineage>
        <taxon>Eukaryota</taxon>
        <taxon>Fungi</taxon>
        <taxon>Dikarya</taxon>
        <taxon>Ascomycota</taxon>
        <taxon>Pezizomycotina</taxon>
        <taxon>Sordariomycetes</taxon>
        <taxon>Xylariomycetidae</taxon>
        <taxon>Xylariales</taxon>
        <taxon>Diatrypaceae</taxon>
        <taxon>Eutypa</taxon>
    </lineage>
</organism>
<dbReference type="HOGENOM" id="CLU_010194_5_0_1"/>
<keyword evidence="8" id="KW-0472">Membrane</keyword>
<dbReference type="FunFam" id="3.40.50.720:FF:000131">
    <property type="entry name" value="Short-chain dehydrogenase/reductase 3"/>
    <property type="match status" value="1"/>
</dbReference>
<keyword evidence="14" id="KW-1185">Reference proteome</keyword>
<comment type="subcellular location">
    <subcellularLocation>
        <location evidence="1">Membrane</location>
        <topology evidence="1">Multi-pass membrane protein</topology>
    </subcellularLocation>
</comment>
<keyword evidence="7" id="KW-0443">Lipid metabolism</keyword>
<dbReference type="EMBL" id="KB706977">
    <property type="protein sequence ID" value="EMR64883.1"/>
    <property type="molecule type" value="Genomic_DNA"/>
</dbReference>
<dbReference type="SUPFAM" id="SSF51735">
    <property type="entry name" value="NAD(P)-binding Rossmann-fold domains"/>
    <property type="match status" value="1"/>
</dbReference>
<gene>
    <name evidence="13" type="ORF">UCREL1_8150</name>
</gene>
<accession>M7SKK6</accession>
<keyword evidence="3" id="KW-0812">Transmembrane</keyword>
<name>M7SKK6_EUTLA</name>
<proteinExistence type="inferred from homology"/>
<dbReference type="Gene3D" id="3.40.50.720">
    <property type="entry name" value="NAD(P)-binding Rossmann-like Domain"/>
    <property type="match status" value="1"/>
</dbReference>
<evidence type="ECO:0000256" key="11">
    <source>
        <dbReference type="ARBA" id="ARBA00082544"/>
    </source>
</evidence>
<evidence type="ECO:0000256" key="5">
    <source>
        <dbReference type="ARBA" id="ARBA00022989"/>
    </source>
</evidence>